<feature type="non-terminal residue" evidence="2">
    <location>
        <position position="1"/>
    </location>
</feature>
<feature type="compositionally biased region" description="Basic and acidic residues" evidence="1">
    <location>
        <begin position="67"/>
        <end position="81"/>
    </location>
</feature>
<feature type="compositionally biased region" description="Gly residues" evidence="1">
    <location>
        <begin position="1"/>
        <end position="18"/>
    </location>
</feature>
<feature type="compositionally biased region" description="Basic and acidic residues" evidence="1">
    <location>
        <begin position="105"/>
        <end position="120"/>
    </location>
</feature>
<evidence type="ECO:0000313" key="2">
    <source>
        <dbReference type="EMBL" id="CAA9402542.1"/>
    </source>
</evidence>
<dbReference type="AlphaFoldDB" id="A0A6J4P0E1"/>
<protein>
    <submittedName>
        <fullName evidence="2">Free methionine-(R)-sulfoxide reductase, contains GAF domain</fullName>
    </submittedName>
</protein>
<sequence>GRSHGAGEGPSGGGGGARCLGRPGRRGAGSGGAAGTRRAPVLGLERHLFDEGRSARARAQHRAGGPRPDRGRGGRLRDGRGRGQKPGRRGRARGRELPGLLHPHPLGDRRPDPARRADRRPVRHRLRYSRRVYRRRRGVARRARRGRRPSRRLAGRFL</sequence>
<feature type="non-terminal residue" evidence="2">
    <location>
        <position position="158"/>
    </location>
</feature>
<feature type="compositionally biased region" description="Basic residues" evidence="1">
    <location>
        <begin position="121"/>
        <end position="158"/>
    </location>
</feature>
<accession>A0A6J4P0E1</accession>
<proteinExistence type="predicted"/>
<feature type="compositionally biased region" description="Basic and acidic residues" evidence="1">
    <location>
        <begin position="44"/>
        <end position="54"/>
    </location>
</feature>
<evidence type="ECO:0000256" key="1">
    <source>
        <dbReference type="SAM" id="MobiDB-lite"/>
    </source>
</evidence>
<name>A0A6J4P0E1_9ACTN</name>
<reference evidence="2" key="1">
    <citation type="submission" date="2020-02" db="EMBL/GenBank/DDBJ databases">
        <authorList>
            <person name="Meier V. D."/>
        </authorList>
    </citation>
    <scope>NUCLEOTIDE SEQUENCE</scope>
    <source>
        <strain evidence="2">AVDCRST_MAG01</strain>
    </source>
</reference>
<feature type="region of interest" description="Disordered" evidence="1">
    <location>
        <begin position="1"/>
        <end position="158"/>
    </location>
</feature>
<feature type="compositionally biased region" description="Basic residues" evidence="1">
    <location>
        <begin position="82"/>
        <end position="92"/>
    </location>
</feature>
<dbReference type="EMBL" id="CADCUW010000165">
    <property type="protein sequence ID" value="CAA9402542.1"/>
    <property type="molecule type" value="Genomic_DNA"/>
</dbReference>
<gene>
    <name evidence="2" type="ORF">AVDCRST_MAG01-01-1126</name>
</gene>
<organism evidence="2">
    <name type="scientific">uncultured Rubrobacteraceae bacterium</name>
    <dbReference type="NCBI Taxonomy" id="349277"/>
    <lineage>
        <taxon>Bacteria</taxon>
        <taxon>Bacillati</taxon>
        <taxon>Actinomycetota</taxon>
        <taxon>Rubrobacteria</taxon>
        <taxon>Rubrobacterales</taxon>
        <taxon>Rubrobacteraceae</taxon>
        <taxon>environmental samples</taxon>
    </lineage>
</organism>